<sequence>MRRRGKDLNCDLGQVRGVKKVRKDNKFQNIKSRFLAFLKKKKGSGLKKVTPVKNICKATSLERTKKLENAHIPQKSPFCLKLWQSFCQDIKPKKPNMFSKAVVDMLRGSQELGTKFNPYSNDFDKCEEYLNSPRHPKPILNRRKLTHIQERGTYTSLVSKRERHFNSRLRFDSDKNNNKAMMERPVFNKRVGSLKQLQCSYVTPEVDVKTSNLNQTFYAPLCLKSLAKSKKSSCSNSKLLSLSTSPTLSISKSRLIKKDRFSIYKIRAKNRHNKNNFFFKT</sequence>
<name>A0AAD2CVG1_EUPCR</name>
<dbReference type="Proteomes" id="UP001295684">
    <property type="component" value="Unassembled WGS sequence"/>
</dbReference>
<dbReference type="EMBL" id="CAMPGE010014010">
    <property type="protein sequence ID" value="CAI2372710.1"/>
    <property type="molecule type" value="Genomic_DNA"/>
</dbReference>
<comment type="caution">
    <text evidence="1">The sequence shown here is derived from an EMBL/GenBank/DDBJ whole genome shotgun (WGS) entry which is preliminary data.</text>
</comment>
<keyword evidence="2" id="KW-1185">Reference proteome</keyword>
<gene>
    <name evidence="1" type="ORF">ECRASSUSDP1_LOCUS14042</name>
</gene>
<dbReference type="AlphaFoldDB" id="A0AAD2CVG1"/>
<organism evidence="1 2">
    <name type="scientific">Euplotes crassus</name>
    <dbReference type="NCBI Taxonomy" id="5936"/>
    <lineage>
        <taxon>Eukaryota</taxon>
        <taxon>Sar</taxon>
        <taxon>Alveolata</taxon>
        <taxon>Ciliophora</taxon>
        <taxon>Intramacronucleata</taxon>
        <taxon>Spirotrichea</taxon>
        <taxon>Hypotrichia</taxon>
        <taxon>Euplotida</taxon>
        <taxon>Euplotidae</taxon>
        <taxon>Moneuplotes</taxon>
    </lineage>
</organism>
<accession>A0AAD2CVG1</accession>
<protein>
    <submittedName>
        <fullName evidence="1">Uncharacterized protein</fullName>
    </submittedName>
</protein>
<proteinExistence type="predicted"/>
<evidence type="ECO:0000313" key="1">
    <source>
        <dbReference type="EMBL" id="CAI2372710.1"/>
    </source>
</evidence>
<reference evidence="1" key="1">
    <citation type="submission" date="2023-07" db="EMBL/GenBank/DDBJ databases">
        <authorList>
            <consortium name="AG Swart"/>
            <person name="Singh M."/>
            <person name="Singh A."/>
            <person name="Seah K."/>
            <person name="Emmerich C."/>
        </authorList>
    </citation>
    <scope>NUCLEOTIDE SEQUENCE</scope>
    <source>
        <strain evidence="1">DP1</strain>
    </source>
</reference>
<evidence type="ECO:0000313" key="2">
    <source>
        <dbReference type="Proteomes" id="UP001295684"/>
    </source>
</evidence>